<dbReference type="OrthoDB" id="5599269at2759"/>
<reference evidence="2 3" key="1">
    <citation type="submission" date="2016-07" db="EMBL/GenBank/DDBJ databases">
        <title>Pervasive Adenine N6-methylation of Active Genes in Fungi.</title>
        <authorList>
            <consortium name="DOE Joint Genome Institute"/>
            <person name="Mondo S.J."/>
            <person name="Dannebaum R.O."/>
            <person name="Kuo R.C."/>
            <person name="Labutti K."/>
            <person name="Haridas S."/>
            <person name="Kuo A."/>
            <person name="Salamov A."/>
            <person name="Ahrendt S.R."/>
            <person name="Lipzen A."/>
            <person name="Sullivan W."/>
            <person name="Andreopoulos W.B."/>
            <person name="Clum A."/>
            <person name="Lindquist E."/>
            <person name="Daum C."/>
            <person name="Ramamoorthy G.K."/>
            <person name="Gryganskyi A."/>
            <person name="Culley D."/>
            <person name="Magnuson J.K."/>
            <person name="James T.Y."/>
            <person name="O'Malley M.A."/>
            <person name="Stajich J.E."/>
            <person name="Spatafora J.W."/>
            <person name="Visel A."/>
            <person name="Grigoriev I.V."/>
        </authorList>
    </citation>
    <scope>NUCLEOTIDE SEQUENCE [LARGE SCALE GENOMIC DNA]</scope>
    <source>
        <strain evidence="2 3">JEL800</strain>
    </source>
</reference>
<organism evidence="2 3">
    <name type="scientific">Rhizoclosmatium globosum</name>
    <dbReference type="NCBI Taxonomy" id="329046"/>
    <lineage>
        <taxon>Eukaryota</taxon>
        <taxon>Fungi</taxon>
        <taxon>Fungi incertae sedis</taxon>
        <taxon>Chytridiomycota</taxon>
        <taxon>Chytridiomycota incertae sedis</taxon>
        <taxon>Chytridiomycetes</taxon>
        <taxon>Chytridiales</taxon>
        <taxon>Chytriomycetaceae</taxon>
        <taxon>Rhizoclosmatium</taxon>
    </lineage>
</organism>
<accession>A0A1Y2C0E4</accession>
<name>A0A1Y2C0E4_9FUNG</name>
<evidence type="ECO:0000313" key="3">
    <source>
        <dbReference type="Proteomes" id="UP000193642"/>
    </source>
</evidence>
<sequence>MEESSQMLVLANFGNHIADQIPQGKLAPGYDLPAFKNDEILNLIMQDYETKAIMAKLHSLRPKLHSHLRFPTNHHLPLPIHPHLPQPGPITPITPSAPEEIYSAPS</sequence>
<protein>
    <submittedName>
        <fullName evidence="2">Uncharacterized protein</fullName>
    </submittedName>
</protein>
<evidence type="ECO:0000313" key="2">
    <source>
        <dbReference type="EMBL" id="ORY40347.1"/>
    </source>
</evidence>
<feature type="compositionally biased region" description="Pro residues" evidence="1">
    <location>
        <begin position="79"/>
        <end position="92"/>
    </location>
</feature>
<dbReference type="EMBL" id="MCGO01000035">
    <property type="protein sequence ID" value="ORY40347.1"/>
    <property type="molecule type" value="Genomic_DNA"/>
</dbReference>
<comment type="caution">
    <text evidence="2">The sequence shown here is derived from an EMBL/GenBank/DDBJ whole genome shotgun (WGS) entry which is preliminary data.</text>
</comment>
<keyword evidence="3" id="KW-1185">Reference proteome</keyword>
<dbReference type="AlphaFoldDB" id="A0A1Y2C0E4"/>
<gene>
    <name evidence="2" type="ORF">BCR33DRAFT_362509</name>
</gene>
<dbReference type="Proteomes" id="UP000193642">
    <property type="component" value="Unassembled WGS sequence"/>
</dbReference>
<feature type="region of interest" description="Disordered" evidence="1">
    <location>
        <begin position="78"/>
        <end position="106"/>
    </location>
</feature>
<evidence type="ECO:0000256" key="1">
    <source>
        <dbReference type="SAM" id="MobiDB-lite"/>
    </source>
</evidence>
<proteinExistence type="predicted"/>